<accession>A0A1I2GWT3</accession>
<comment type="subcellular location">
    <subcellularLocation>
        <location evidence="1">Membrane</location>
        <topology evidence="1">Multi-pass membrane protein</topology>
    </subcellularLocation>
</comment>
<dbReference type="SUPFAM" id="SSF53448">
    <property type="entry name" value="Nucleotide-diphospho-sugar transferases"/>
    <property type="match status" value="1"/>
</dbReference>
<evidence type="ECO:0000313" key="8">
    <source>
        <dbReference type="EMBL" id="SFF21892.1"/>
    </source>
</evidence>
<dbReference type="EMBL" id="FOMT01000006">
    <property type="protein sequence ID" value="SFF21892.1"/>
    <property type="molecule type" value="Genomic_DNA"/>
</dbReference>
<evidence type="ECO:0000256" key="2">
    <source>
        <dbReference type="ARBA" id="ARBA00022676"/>
    </source>
</evidence>
<dbReference type="InterPro" id="IPR029044">
    <property type="entry name" value="Nucleotide-diphossugar_trans"/>
</dbReference>
<evidence type="ECO:0000256" key="6">
    <source>
        <dbReference type="ARBA" id="ARBA00023136"/>
    </source>
</evidence>
<dbReference type="PANTHER" id="PTHR48090">
    <property type="entry name" value="UNDECAPRENYL-PHOSPHATE 4-DEOXY-4-FORMAMIDO-L-ARABINOSE TRANSFERASE-RELATED"/>
    <property type="match status" value="1"/>
</dbReference>
<evidence type="ECO:0000256" key="3">
    <source>
        <dbReference type="ARBA" id="ARBA00022679"/>
    </source>
</evidence>
<evidence type="ECO:0000313" key="9">
    <source>
        <dbReference type="Proteomes" id="UP000198855"/>
    </source>
</evidence>
<evidence type="ECO:0000256" key="5">
    <source>
        <dbReference type="ARBA" id="ARBA00022989"/>
    </source>
</evidence>
<dbReference type="AlphaFoldDB" id="A0A1I2GWT3"/>
<dbReference type="GO" id="GO:0005886">
    <property type="term" value="C:plasma membrane"/>
    <property type="evidence" value="ECO:0007669"/>
    <property type="project" value="TreeGrafter"/>
</dbReference>
<dbReference type="RefSeq" id="WP_175533032.1">
    <property type="nucleotide sequence ID" value="NZ_FOMT01000006.1"/>
</dbReference>
<keyword evidence="3 8" id="KW-0808">Transferase</keyword>
<reference evidence="9" key="1">
    <citation type="submission" date="2016-10" db="EMBL/GenBank/DDBJ databases">
        <authorList>
            <person name="Varghese N."/>
            <person name="Submissions S."/>
        </authorList>
    </citation>
    <scope>NUCLEOTIDE SEQUENCE [LARGE SCALE GENOMIC DNA]</scope>
    <source>
        <strain evidence="9">CGMCC 1.10784</strain>
    </source>
</reference>
<keyword evidence="4" id="KW-0812">Transmembrane</keyword>
<keyword evidence="2 8" id="KW-0328">Glycosyltransferase</keyword>
<evidence type="ECO:0000256" key="1">
    <source>
        <dbReference type="ARBA" id="ARBA00004141"/>
    </source>
</evidence>
<evidence type="ECO:0000259" key="7">
    <source>
        <dbReference type="Pfam" id="PF00535"/>
    </source>
</evidence>
<dbReference type="Proteomes" id="UP000198855">
    <property type="component" value="Unassembled WGS sequence"/>
</dbReference>
<dbReference type="GO" id="GO:0016757">
    <property type="term" value="F:glycosyltransferase activity"/>
    <property type="evidence" value="ECO:0007669"/>
    <property type="project" value="UniProtKB-KW"/>
</dbReference>
<sequence length="137" mass="14988">MTRLPVTYSIIVPVCNDEEVLFGAYKRLKQIMKPAAASYEFIFVDNYSTDRSADMLRVFCAADVRVRVIYLSVRCSHAAAIAAGIDHAVGSGIAIMEVKPVDRKADMAELASPHPGYTIRALEGFTHSPLWDSIPAG</sequence>
<evidence type="ECO:0000256" key="4">
    <source>
        <dbReference type="ARBA" id="ARBA00022692"/>
    </source>
</evidence>
<dbReference type="InterPro" id="IPR050256">
    <property type="entry name" value="Glycosyltransferase_2"/>
</dbReference>
<name>A0A1I2GWT3_9BACL</name>
<dbReference type="PANTHER" id="PTHR48090:SF1">
    <property type="entry name" value="PROPHAGE BACTOPRENOL GLUCOSYL TRANSFERASE HOMOLOG"/>
    <property type="match status" value="1"/>
</dbReference>
<proteinExistence type="predicted"/>
<feature type="domain" description="Glycosyltransferase 2-like" evidence="7">
    <location>
        <begin position="9"/>
        <end position="96"/>
    </location>
</feature>
<gene>
    <name evidence="8" type="ORF">SAMN05216378_5524</name>
</gene>
<dbReference type="Gene3D" id="3.90.550.10">
    <property type="entry name" value="Spore Coat Polysaccharide Biosynthesis Protein SpsA, Chain A"/>
    <property type="match status" value="1"/>
</dbReference>
<organism evidence="8 9">
    <name type="scientific">Paenibacillus catalpae</name>
    <dbReference type="NCBI Taxonomy" id="1045775"/>
    <lineage>
        <taxon>Bacteria</taxon>
        <taxon>Bacillati</taxon>
        <taxon>Bacillota</taxon>
        <taxon>Bacilli</taxon>
        <taxon>Bacillales</taxon>
        <taxon>Paenibacillaceae</taxon>
        <taxon>Paenibacillus</taxon>
    </lineage>
</organism>
<dbReference type="Pfam" id="PF00535">
    <property type="entry name" value="Glycos_transf_2"/>
    <property type="match status" value="1"/>
</dbReference>
<keyword evidence="6" id="KW-0472">Membrane</keyword>
<keyword evidence="9" id="KW-1185">Reference proteome</keyword>
<protein>
    <submittedName>
        <fullName evidence="8">Dolichol-phosphate mannosyltransferase</fullName>
    </submittedName>
</protein>
<dbReference type="STRING" id="1045775.SAMN05216378_5524"/>
<dbReference type="InterPro" id="IPR001173">
    <property type="entry name" value="Glyco_trans_2-like"/>
</dbReference>
<keyword evidence="5" id="KW-1133">Transmembrane helix</keyword>